<dbReference type="HOGENOM" id="CLU_087915_0_0_9"/>
<evidence type="ECO:0008006" key="3">
    <source>
        <dbReference type="Google" id="ProtNLM"/>
    </source>
</evidence>
<protein>
    <recommendedName>
        <fullName evidence="3">Papain-like cysteine peptidase</fullName>
    </recommendedName>
</protein>
<organism evidence="1 2">
    <name type="scientific">Paenibacillus mucilaginosus (strain KNP414)</name>
    <dbReference type="NCBI Taxonomy" id="1036673"/>
    <lineage>
        <taxon>Bacteria</taxon>
        <taxon>Bacillati</taxon>
        <taxon>Bacillota</taxon>
        <taxon>Bacilli</taxon>
        <taxon>Bacillales</taxon>
        <taxon>Paenibacillaceae</taxon>
        <taxon>Paenibacillus</taxon>
    </lineage>
</organism>
<name>F8F810_PAEMK</name>
<dbReference type="RefSeq" id="WP_013916156.1">
    <property type="nucleotide sequence ID" value="NC_015690.1"/>
</dbReference>
<dbReference type="KEGG" id="pms:KNP414_02434"/>
<dbReference type="EMBL" id="CP002869">
    <property type="protein sequence ID" value="AEI40995.1"/>
    <property type="molecule type" value="Genomic_DNA"/>
</dbReference>
<evidence type="ECO:0000313" key="1">
    <source>
        <dbReference type="EMBL" id="AEI40995.1"/>
    </source>
</evidence>
<accession>F8F810</accession>
<proteinExistence type="predicted"/>
<reference evidence="1 2" key="2">
    <citation type="journal article" date="2013" name="Genome Announc.">
        <title>Genome Sequence of Growth-Improving Paenibacillus mucilaginosus Strain KNP414.</title>
        <authorList>
            <person name="Lu J.J."/>
            <person name="Wang J.F."/>
            <person name="Hu X.F."/>
        </authorList>
    </citation>
    <scope>NUCLEOTIDE SEQUENCE [LARGE SCALE GENOMIC DNA]</scope>
    <source>
        <strain evidence="1 2">KNP414</strain>
    </source>
</reference>
<dbReference type="AlphaFoldDB" id="F8F810"/>
<reference evidence="2" key="1">
    <citation type="submission" date="2011-06" db="EMBL/GenBank/DDBJ databases">
        <title>Complete genome sequence of Paenibacillus mucilaginosus KNP414.</title>
        <authorList>
            <person name="Wang J."/>
            <person name="Hu S."/>
            <person name="Hu X."/>
            <person name="Zhang B."/>
            <person name="Dong D."/>
            <person name="Zhang S."/>
            <person name="Zhao K."/>
            <person name="Wu D."/>
        </authorList>
    </citation>
    <scope>NUCLEOTIDE SEQUENCE [LARGE SCALE GENOMIC DNA]</scope>
    <source>
        <strain evidence="2">KNP414</strain>
    </source>
</reference>
<dbReference type="PATRIC" id="fig|1036673.3.peg.2196"/>
<dbReference type="InterPro" id="IPR014903">
    <property type="entry name" value="DUF1796"/>
</dbReference>
<gene>
    <name evidence="1" type="ordered locus">KNP414_02434</name>
</gene>
<dbReference type="Pfam" id="PF08795">
    <property type="entry name" value="DUF1796"/>
    <property type="match status" value="1"/>
</dbReference>
<evidence type="ECO:0000313" key="2">
    <source>
        <dbReference type="Proteomes" id="UP000006620"/>
    </source>
</evidence>
<sequence length="211" mass="24608">MRWSTASRSYDVVISLGSNCQPAYQLRRLKLRLATYPFDWFYFSNTAEVTKVLQTEFAEFMRLENLEPGRPSRVTTLVRDSRTTCWSYHDFPLPTEPGQDPLYGYPEFRAKLDRRIDRFLRTARSGRRILFIRNLVRREEALPLKQALDALTAPRGCSLLIVNYHEEASGVQEEEWNLDGVYAVKIAKGTQWYGDSVAWDMLMKNVRLTGR</sequence>
<dbReference type="Proteomes" id="UP000006620">
    <property type="component" value="Chromosome"/>
</dbReference>